<evidence type="ECO:0000313" key="5">
    <source>
        <dbReference type="EMBL" id="SEI84196.1"/>
    </source>
</evidence>
<dbReference type="STRING" id="64971.SAMN05421831_11250"/>
<dbReference type="PANTHER" id="PTHR47894:SF1">
    <property type="entry name" value="HTH-TYPE TRANSCRIPTIONAL REGULATOR VQSM"/>
    <property type="match status" value="1"/>
</dbReference>
<dbReference type="GO" id="GO:0005829">
    <property type="term" value="C:cytosol"/>
    <property type="evidence" value="ECO:0007669"/>
    <property type="project" value="TreeGrafter"/>
</dbReference>
<name>A0A1H6TYB6_9GAMM</name>
<evidence type="ECO:0000256" key="1">
    <source>
        <dbReference type="ARBA" id="ARBA00023015"/>
    </source>
</evidence>
<keyword evidence="1" id="KW-0805">Transcription regulation</keyword>
<sequence>MSKAHIANHYIYATIKGALTQGQDAQSLLDAAKIPHHYLQQTKYKITEQQLNDLIQAVWKATQDEFMGLAPTACRLGTFALMAELAYQAKTLGGMLHQSARFYRVLHPDISLGFIKNSPVIIDEKSPKVFYQLQLNAQNKDPDHLMQEFLLIMWQRFSSWLVGQQIPYIETYFNYSLPSHAAEYRVMYSGKLKYQHDFCGFSLHPRYLQLPLVRTHSELVYFLRSAPGIIFHYPEKDERLQTQLKKLLQAYDFDAMPTLDQLASQLHMTPRTLKRRLNHEGIGIRQLKDELRRDFALKLLSAENFSVQEISEKTGFSESAAFCHAFKRWTGLSPKQWKK</sequence>
<dbReference type="SUPFAM" id="SSF46689">
    <property type="entry name" value="Homeodomain-like"/>
    <property type="match status" value="1"/>
</dbReference>
<evidence type="ECO:0000313" key="6">
    <source>
        <dbReference type="Proteomes" id="UP000242999"/>
    </source>
</evidence>
<dbReference type="PROSITE" id="PS01124">
    <property type="entry name" value="HTH_ARAC_FAMILY_2"/>
    <property type="match status" value="1"/>
</dbReference>
<evidence type="ECO:0000259" key="4">
    <source>
        <dbReference type="PROSITE" id="PS01124"/>
    </source>
</evidence>
<gene>
    <name evidence="5" type="ORF">SAMN05421831_11250</name>
</gene>
<dbReference type="InterPro" id="IPR032687">
    <property type="entry name" value="AraC-type_N"/>
</dbReference>
<dbReference type="InterPro" id="IPR018060">
    <property type="entry name" value="HTH_AraC"/>
</dbReference>
<dbReference type="Pfam" id="PF12833">
    <property type="entry name" value="HTH_18"/>
    <property type="match status" value="1"/>
</dbReference>
<dbReference type="InterPro" id="IPR009057">
    <property type="entry name" value="Homeodomain-like_sf"/>
</dbReference>
<keyword evidence="6" id="KW-1185">Reference proteome</keyword>
<evidence type="ECO:0000256" key="3">
    <source>
        <dbReference type="ARBA" id="ARBA00023163"/>
    </source>
</evidence>
<evidence type="ECO:0000256" key="2">
    <source>
        <dbReference type="ARBA" id="ARBA00023125"/>
    </source>
</evidence>
<dbReference type="PRINTS" id="PR00032">
    <property type="entry name" value="HTHARAC"/>
</dbReference>
<reference evidence="6" key="1">
    <citation type="submission" date="2016-10" db="EMBL/GenBank/DDBJ databases">
        <authorList>
            <person name="Varghese N."/>
            <person name="Submissions S."/>
        </authorList>
    </citation>
    <scope>NUCLEOTIDE SEQUENCE [LARGE SCALE GENOMIC DNA]</scope>
    <source>
        <strain evidence="6">DSM 7165</strain>
    </source>
</reference>
<feature type="domain" description="HTH araC/xylS-type" evidence="4">
    <location>
        <begin position="238"/>
        <end position="339"/>
    </location>
</feature>
<dbReference type="Pfam" id="PF12625">
    <property type="entry name" value="Arabinose_bd"/>
    <property type="match status" value="1"/>
</dbReference>
<dbReference type="AlphaFoldDB" id="A0A1H6TYB6"/>
<dbReference type="InterPro" id="IPR020449">
    <property type="entry name" value="Tscrpt_reg_AraC-type_HTH"/>
</dbReference>
<accession>A0A1H6TYB6</accession>
<dbReference type="EMBL" id="FNYH01000012">
    <property type="protein sequence ID" value="SEI84196.1"/>
    <property type="molecule type" value="Genomic_DNA"/>
</dbReference>
<keyword evidence="2 5" id="KW-0238">DNA-binding</keyword>
<dbReference type="SMART" id="SM00342">
    <property type="entry name" value="HTH_ARAC"/>
    <property type="match status" value="1"/>
</dbReference>
<dbReference type="Gene3D" id="1.10.10.60">
    <property type="entry name" value="Homeodomain-like"/>
    <property type="match status" value="1"/>
</dbReference>
<organism evidence="5 6">
    <name type="scientific">Allopseudospirillum japonicum</name>
    <dbReference type="NCBI Taxonomy" id="64971"/>
    <lineage>
        <taxon>Bacteria</taxon>
        <taxon>Pseudomonadati</taxon>
        <taxon>Pseudomonadota</taxon>
        <taxon>Gammaproteobacteria</taxon>
        <taxon>Oceanospirillales</taxon>
        <taxon>Oceanospirillaceae</taxon>
        <taxon>Allopseudospirillum</taxon>
    </lineage>
</organism>
<dbReference type="RefSeq" id="WP_245710704.1">
    <property type="nucleotide sequence ID" value="NZ_FNYH01000012.1"/>
</dbReference>
<protein>
    <submittedName>
        <fullName evidence="5">AraC-type DNA-binding protein</fullName>
    </submittedName>
</protein>
<dbReference type="Proteomes" id="UP000242999">
    <property type="component" value="Unassembled WGS sequence"/>
</dbReference>
<dbReference type="PANTHER" id="PTHR47894">
    <property type="entry name" value="HTH-TYPE TRANSCRIPTIONAL REGULATOR GADX"/>
    <property type="match status" value="1"/>
</dbReference>
<keyword evidence="3" id="KW-0804">Transcription</keyword>
<proteinExistence type="predicted"/>
<dbReference type="GO" id="GO:0000976">
    <property type="term" value="F:transcription cis-regulatory region binding"/>
    <property type="evidence" value="ECO:0007669"/>
    <property type="project" value="TreeGrafter"/>
</dbReference>
<dbReference type="GO" id="GO:0003700">
    <property type="term" value="F:DNA-binding transcription factor activity"/>
    <property type="evidence" value="ECO:0007669"/>
    <property type="project" value="InterPro"/>
</dbReference>